<evidence type="ECO:0000313" key="2">
    <source>
        <dbReference type="Proteomes" id="UP000828390"/>
    </source>
</evidence>
<dbReference type="EMBL" id="JAIWYP010000010">
    <property type="protein sequence ID" value="KAH3747156.1"/>
    <property type="molecule type" value="Genomic_DNA"/>
</dbReference>
<proteinExistence type="predicted"/>
<gene>
    <name evidence="1" type="ORF">DPMN_181577</name>
</gene>
<reference evidence="1" key="2">
    <citation type="submission" date="2020-11" db="EMBL/GenBank/DDBJ databases">
        <authorList>
            <person name="McCartney M.A."/>
            <person name="Auch B."/>
            <person name="Kono T."/>
            <person name="Mallez S."/>
            <person name="Becker A."/>
            <person name="Gohl D.M."/>
            <person name="Silverstein K.A.T."/>
            <person name="Koren S."/>
            <person name="Bechman K.B."/>
            <person name="Herman A."/>
            <person name="Abrahante J.E."/>
            <person name="Garbe J."/>
        </authorList>
    </citation>
    <scope>NUCLEOTIDE SEQUENCE</scope>
    <source>
        <strain evidence="1">Duluth1</strain>
        <tissue evidence="1">Whole animal</tissue>
    </source>
</reference>
<reference evidence="1" key="1">
    <citation type="journal article" date="2019" name="bioRxiv">
        <title>The Genome of the Zebra Mussel, Dreissena polymorpha: A Resource for Invasive Species Research.</title>
        <authorList>
            <person name="McCartney M.A."/>
            <person name="Auch B."/>
            <person name="Kono T."/>
            <person name="Mallez S."/>
            <person name="Zhang Y."/>
            <person name="Obille A."/>
            <person name="Becker A."/>
            <person name="Abrahante J.E."/>
            <person name="Garbe J."/>
            <person name="Badalamenti J.P."/>
            <person name="Herman A."/>
            <person name="Mangelson H."/>
            <person name="Liachko I."/>
            <person name="Sullivan S."/>
            <person name="Sone E.D."/>
            <person name="Koren S."/>
            <person name="Silverstein K.A.T."/>
            <person name="Beckman K.B."/>
            <person name="Gohl D.M."/>
        </authorList>
    </citation>
    <scope>NUCLEOTIDE SEQUENCE</scope>
    <source>
        <strain evidence="1">Duluth1</strain>
        <tissue evidence="1">Whole animal</tissue>
    </source>
</reference>
<comment type="caution">
    <text evidence="1">The sequence shown here is derived from an EMBL/GenBank/DDBJ whole genome shotgun (WGS) entry which is preliminary data.</text>
</comment>
<dbReference type="AlphaFoldDB" id="A0A9D4DE04"/>
<name>A0A9D4DE04_DREPO</name>
<organism evidence="1 2">
    <name type="scientific">Dreissena polymorpha</name>
    <name type="common">Zebra mussel</name>
    <name type="synonym">Mytilus polymorpha</name>
    <dbReference type="NCBI Taxonomy" id="45954"/>
    <lineage>
        <taxon>Eukaryota</taxon>
        <taxon>Metazoa</taxon>
        <taxon>Spiralia</taxon>
        <taxon>Lophotrochozoa</taxon>
        <taxon>Mollusca</taxon>
        <taxon>Bivalvia</taxon>
        <taxon>Autobranchia</taxon>
        <taxon>Heteroconchia</taxon>
        <taxon>Euheterodonta</taxon>
        <taxon>Imparidentia</taxon>
        <taxon>Neoheterodontei</taxon>
        <taxon>Myida</taxon>
        <taxon>Dreissenoidea</taxon>
        <taxon>Dreissenidae</taxon>
        <taxon>Dreissena</taxon>
    </lineage>
</organism>
<sequence length="83" mass="9528">MCPQIADDEFCPQFQPACLHQTPLLWYEALPYNLIILSCRSEHCLQRLCTLCTSDEDKNTFYDQLDILIGGTPTVEPILFLGY</sequence>
<dbReference type="Proteomes" id="UP000828390">
    <property type="component" value="Unassembled WGS sequence"/>
</dbReference>
<evidence type="ECO:0000313" key="1">
    <source>
        <dbReference type="EMBL" id="KAH3747156.1"/>
    </source>
</evidence>
<keyword evidence="2" id="KW-1185">Reference proteome</keyword>
<protein>
    <submittedName>
        <fullName evidence="1">Uncharacterized protein</fullName>
    </submittedName>
</protein>
<accession>A0A9D4DE04</accession>